<comment type="cofactor">
    <cofactor evidence="6">
        <name>Zn(2+)</name>
        <dbReference type="ChEBI" id="CHEBI:29105"/>
    </cofactor>
    <text evidence="6">Binds 1 zinc ion per subunit.</text>
</comment>
<dbReference type="GO" id="GO:0051603">
    <property type="term" value="P:proteolysis involved in protein catabolic process"/>
    <property type="evidence" value="ECO:0007669"/>
    <property type="project" value="TreeGrafter"/>
</dbReference>
<organism evidence="8 9">
    <name type="scientific">Vulcanimicrobium alpinum</name>
    <dbReference type="NCBI Taxonomy" id="3016050"/>
    <lineage>
        <taxon>Bacteria</taxon>
        <taxon>Bacillati</taxon>
        <taxon>Vulcanimicrobiota</taxon>
        <taxon>Vulcanimicrobiia</taxon>
        <taxon>Vulcanimicrobiales</taxon>
        <taxon>Vulcanimicrobiaceae</taxon>
        <taxon>Vulcanimicrobium</taxon>
    </lineage>
</organism>
<sequence>MQRSAFVRSLIAAVGITELTHVMPAVAGIDEPSVGREVFGQLRDDGDLLFDSSFYEHLNEIGSVIAETVRTRYPYPIRYYIVRGDSANAFSVPGGNIYVNEPLLRLAKNRDELAGVLAHETGHMVLHHVAQRMSSLQKKGTAASVVSVLSQVVLGPLAGAAIDYGSQYAVAGSDAAQSRHIEAQADEEGARIMAATNQFNPWGMVWFFQIMTESYGPGQNTWLRDHPLDTARIDDLQNEFRTNAELFGKWKDTKQKDAAYW</sequence>
<dbReference type="RefSeq" id="WP_317996275.1">
    <property type="nucleotide sequence ID" value="NZ_AP025523.1"/>
</dbReference>
<dbReference type="GO" id="GO:0004222">
    <property type="term" value="F:metalloendopeptidase activity"/>
    <property type="evidence" value="ECO:0007669"/>
    <property type="project" value="InterPro"/>
</dbReference>
<evidence type="ECO:0000259" key="7">
    <source>
        <dbReference type="Pfam" id="PF01435"/>
    </source>
</evidence>
<protein>
    <recommendedName>
        <fullName evidence="7">Peptidase M48 domain-containing protein</fullName>
    </recommendedName>
</protein>
<feature type="domain" description="Peptidase M48" evidence="7">
    <location>
        <begin position="59"/>
        <end position="238"/>
    </location>
</feature>
<evidence type="ECO:0000313" key="8">
    <source>
        <dbReference type="EMBL" id="BDE05214.1"/>
    </source>
</evidence>
<evidence type="ECO:0000256" key="5">
    <source>
        <dbReference type="ARBA" id="ARBA00023049"/>
    </source>
</evidence>
<dbReference type="GO" id="GO:0046872">
    <property type="term" value="F:metal ion binding"/>
    <property type="evidence" value="ECO:0007669"/>
    <property type="project" value="UniProtKB-KW"/>
</dbReference>
<name>A0AAN1XUC3_UNVUL</name>
<dbReference type="Proteomes" id="UP001317532">
    <property type="component" value="Chromosome"/>
</dbReference>
<keyword evidence="9" id="KW-1185">Reference proteome</keyword>
<dbReference type="InterPro" id="IPR051156">
    <property type="entry name" value="Mito/Outer_Membr_Metalloprot"/>
</dbReference>
<dbReference type="PANTHER" id="PTHR22726:SF1">
    <property type="entry name" value="METALLOENDOPEPTIDASE OMA1, MITOCHONDRIAL"/>
    <property type="match status" value="1"/>
</dbReference>
<gene>
    <name evidence="8" type="ORF">WPS_04900</name>
</gene>
<comment type="similarity">
    <text evidence="6">Belongs to the peptidase M48 family.</text>
</comment>
<dbReference type="EMBL" id="AP025523">
    <property type="protein sequence ID" value="BDE05214.1"/>
    <property type="molecule type" value="Genomic_DNA"/>
</dbReference>
<dbReference type="Gene3D" id="3.30.2010.10">
    <property type="entry name" value="Metalloproteases ('zincins'), catalytic domain"/>
    <property type="match status" value="1"/>
</dbReference>
<keyword evidence="1 6" id="KW-0645">Protease</keyword>
<reference evidence="8 9" key="1">
    <citation type="journal article" date="2022" name="ISME Commun">
        <title>Vulcanimicrobium alpinus gen. nov. sp. nov., the first cultivated representative of the candidate phylum 'Eremiobacterota', is a metabolically versatile aerobic anoxygenic phototroph.</title>
        <authorList>
            <person name="Yabe S."/>
            <person name="Muto K."/>
            <person name="Abe K."/>
            <person name="Yokota A."/>
            <person name="Staudigel H."/>
            <person name="Tebo B.M."/>
        </authorList>
    </citation>
    <scope>NUCLEOTIDE SEQUENCE [LARGE SCALE GENOMIC DNA]</scope>
    <source>
        <strain evidence="8 9">WC8-2</strain>
    </source>
</reference>
<evidence type="ECO:0000256" key="3">
    <source>
        <dbReference type="ARBA" id="ARBA00022801"/>
    </source>
</evidence>
<keyword evidence="3 6" id="KW-0378">Hydrolase</keyword>
<keyword evidence="5 6" id="KW-0482">Metalloprotease</keyword>
<dbReference type="PANTHER" id="PTHR22726">
    <property type="entry name" value="METALLOENDOPEPTIDASE OMA1"/>
    <property type="match status" value="1"/>
</dbReference>
<evidence type="ECO:0000256" key="1">
    <source>
        <dbReference type="ARBA" id="ARBA00022670"/>
    </source>
</evidence>
<evidence type="ECO:0000256" key="4">
    <source>
        <dbReference type="ARBA" id="ARBA00022833"/>
    </source>
</evidence>
<evidence type="ECO:0000256" key="6">
    <source>
        <dbReference type="RuleBase" id="RU003983"/>
    </source>
</evidence>
<accession>A0AAN1XUC3</accession>
<dbReference type="InterPro" id="IPR001915">
    <property type="entry name" value="Peptidase_M48"/>
</dbReference>
<keyword evidence="2" id="KW-0479">Metal-binding</keyword>
<dbReference type="Pfam" id="PF01435">
    <property type="entry name" value="Peptidase_M48"/>
    <property type="match status" value="1"/>
</dbReference>
<keyword evidence="4 6" id="KW-0862">Zinc</keyword>
<proteinExistence type="inferred from homology"/>
<evidence type="ECO:0000256" key="2">
    <source>
        <dbReference type="ARBA" id="ARBA00022723"/>
    </source>
</evidence>
<dbReference type="KEGG" id="vab:WPS_04900"/>
<evidence type="ECO:0000313" key="9">
    <source>
        <dbReference type="Proteomes" id="UP001317532"/>
    </source>
</evidence>
<dbReference type="GO" id="GO:0016020">
    <property type="term" value="C:membrane"/>
    <property type="evidence" value="ECO:0007669"/>
    <property type="project" value="TreeGrafter"/>
</dbReference>
<dbReference type="AlphaFoldDB" id="A0AAN1XUC3"/>